<sequence>MQPRRASYAVIGDPMPAMGRWHPEREQLIRACGIPATLLRPCGFTTNAFDWLPTLREEDYVLDPIGPVRAAPAEPPGADIAVAVTLTEYGHECEEYPTSTGRGG</sequence>
<dbReference type="SUPFAM" id="SSF51735">
    <property type="entry name" value="NAD(P)-binding Rossmann-fold domains"/>
    <property type="match status" value="1"/>
</dbReference>
<proteinExistence type="predicted"/>
<reference evidence="2" key="1">
    <citation type="journal article" date="2019" name="Int. J. Syst. Evol. Microbiol.">
        <title>The Global Catalogue of Microorganisms (GCM) 10K type strain sequencing project: providing services to taxonomists for standard genome sequencing and annotation.</title>
        <authorList>
            <consortium name="The Broad Institute Genomics Platform"/>
            <consortium name="The Broad Institute Genome Sequencing Center for Infectious Disease"/>
            <person name="Wu L."/>
            <person name="Ma J."/>
        </authorList>
    </citation>
    <scope>NUCLEOTIDE SEQUENCE [LARGE SCALE GENOMIC DNA]</scope>
    <source>
        <strain evidence="2">CGMCC 4.7152</strain>
    </source>
</reference>
<dbReference type="EMBL" id="JBHSIU010000003">
    <property type="protein sequence ID" value="MFC4996349.1"/>
    <property type="molecule type" value="Genomic_DNA"/>
</dbReference>
<evidence type="ECO:0000313" key="2">
    <source>
        <dbReference type="Proteomes" id="UP001595912"/>
    </source>
</evidence>
<dbReference type="InterPro" id="IPR036291">
    <property type="entry name" value="NAD(P)-bd_dom_sf"/>
</dbReference>
<dbReference type="Gene3D" id="3.90.25.10">
    <property type="entry name" value="UDP-galactose 4-epimerase, domain 1"/>
    <property type="match status" value="1"/>
</dbReference>
<accession>A0ABV9VKW6</accession>
<organism evidence="1 2">
    <name type="scientific">Dactylosporangium cerinum</name>
    <dbReference type="NCBI Taxonomy" id="1434730"/>
    <lineage>
        <taxon>Bacteria</taxon>
        <taxon>Bacillati</taxon>
        <taxon>Actinomycetota</taxon>
        <taxon>Actinomycetes</taxon>
        <taxon>Micromonosporales</taxon>
        <taxon>Micromonosporaceae</taxon>
        <taxon>Dactylosporangium</taxon>
    </lineage>
</organism>
<dbReference type="Proteomes" id="UP001595912">
    <property type="component" value="Unassembled WGS sequence"/>
</dbReference>
<evidence type="ECO:0000313" key="1">
    <source>
        <dbReference type="EMBL" id="MFC4996349.1"/>
    </source>
</evidence>
<protein>
    <submittedName>
        <fullName evidence="1">Uncharacterized protein</fullName>
    </submittedName>
</protein>
<comment type="caution">
    <text evidence="1">The sequence shown here is derived from an EMBL/GenBank/DDBJ whole genome shotgun (WGS) entry which is preliminary data.</text>
</comment>
<dbReference type="RefSeq" id="WP_380112549.1">
    <property type="nucleotide sequence ID" value="NZ_JBHSIU010000003.1"/>
</dbReference>
<dbReference type="Gene3D" id="3.40.50.720">
    <property type="entry name" value="NAD(P)-binding Rossmann-like Domain"/>
    <property type="match status" value="1"/>
</dbReference>
<name>A0ABV9VKW6_9ACTN</name>
<gene>
    <name evidence="1" type="ORF">ACFPIJ_00730</name>
</gene>
<keyword evidence="2" id="KW-1185">Reference proteome</keyword>